<keyword evidence="1" id="KW-0812">Transmembrane</keyword>
<dbReference type="Proteomes" id="UP000198397">
    <property type="component" value="Unassembled WGS sequence"/>
</dbReference>
<keyword evidence="3" id="KW-1185">Reference proteome</keyword>
<sequence length="120" mass="12339">MNPGNTWVNALIGAVITIGLSFTGFSPLLGGGLAGYLQAESPKRGATVGALSGVIAAIPLFMIMVLGFWLFVGVPGVHGGFPGGIELVVIVVMMLPMMLLWFGCLSAAGGYLGAYLHTKE</sequence>
<dbReference type="AlphaFoldDB" id="A0A238WCH7"/>
<keyword evidence="1" id="KW-1133">Transmembrane helix</keyword>
<evidence type="ECO:0008006" key="4">
    <source>
        <dbReference type="Google" id="ProtNLM"/>
    </source>
</evidence>
<evidence type="ECO:0000313" key="3">
    <source>
        <dbReference type="Proteomes" id="UP000198397"/>
    </source>
</evidence>
<dbReference type="EMBL" id="FZNQ01000007">
    <property type="protein sequence ID" value="SNR44107.1"/>
    <property type="molecule type" value="Genomic_DNA"/>
</dbReference>
<dbReference type="Pfam" id="PF17647">
    <property type="entry name" value="DUF5518"/>
    <property type="match status" value="1"/>
</dbReference>
<organism evidence="2 3">
    <name type="scientific">Halorubrum vacuolatum</name>
    <name type="common">Natronobacterium vacuolatum</name>
    <dbReference type="NCBI Taxonomy" id="63740"/>
    <lineage>
        <taxon>Archaea</taxon>
        <taxon>Methanobacteriati</taxon>
        <taxon>Methanobacteriota</taxon>
        <taxon>Stenosarchaea group</taxon>
        <taxon>Halobacteria</taxon>
        <taxon>Halobacteriales</taxon>
        <taxon>Haloferacaceae</taxon>
        <taxon>Halorubrum</taxon>
    </lineage>
</organism>
<accession>A0A238WCH7</accession>
<proteinExistence type="predicted"/>
<protein>
    <recommendedName>
        <fullName evidence="4">DUF5518 domain-containing protein</fullName>
    </recommendedName>
</protein>
<keyword evidence="1" id="KW-0472">Membrane</keyword>
<dbReference type="InterPro" id="IPR040493">
    <property type="entry name" value="DUF5518"/>
</dbReference>
<evidence type="ECO:0000256" key="1">
    <source>
        <dbReference type="SAM" id="Phobius"/>
    </source>
</evidence>
<gene>
    <name evidence="2" type="ORF">SAMN06264855_1079</name>
</gene>
<feature type="transmembrane region" description="Helical" evidence="1">
    <location>
        <begin position="48"/>
        <end position="72"/>
    </location>
</feature>
<reference evidence="2 3" key="1">
    <citation type="submission" date="2017-06" db="EMBL/GenBank/DDBJ databases">
        <authorList>
            <person name="Kim H.J."/>
            <person name="Triplett B.A."/>
        </authorList>
    </citation>
    <scope>NUCLEOTIDE SEQUENCE [LARGE SCALE GENOMIC DNA]</scope>
    <source>
        <strain evidence="2 3">DSM 8800</strain>
    </source>
</reference>
<feature type="transmembrane region" description="Helical" evidence="1">
    <location>
        <begin position="87"/>
        <end position="116"/>
    </location>
</feature>
<dbReference type="OrthoDB" id="341846at2157"/>
<evidence type="ECO:0000313" key="2">
    <source>
        <dbReference type="EMBL" id="SNR44107.1"/>
    </source>
</evidence>
<dbReference type="RefSeq" id="WP_089384557.1">
    <property type="nucleotide sequence ID" value="NZ_FZNQ01000007.1"/>
</dbReference>
<feature type="transmembrane region" description="Helical" evidence="1">
    <location>
        <begin position="12"/>
        <end position="36"/>
    </location>
</feature>
<name>A0A238WCH7_HALVU</name>